<dbReference type="InterPro" id="IPR028203">
    <property type="entry name" value="PSII_CF48-like_dom"/>
</dbReference>
<dbReference type="Gene3D" id="2.130.10.10">
    <property type="entry name" value="YVTN repeat-like/Quinoprotein amine dehydrogenase"/>
    <property type="match status" value="2"/>
</dbReference>
<keyword evidence="3" id="KW-1185">Reference proteome</keyword>
<organism evidence="2 3">
    <name type="scientific">Hymenobacter lucidus</name>
    <dbReference type="NCBI Taxonomy" id="2880930"/>
    <lineage>
        <taxon>Bacteria</taxon>
        <taxon>Pseudomonadati</taxon>
        <taxon>Bacteroidota</taxon>
        <taxon>Cytophagia</taxon>
        <taxon>Cytophagales</taxon>
        <taxon>Hymenobacteraceae</taxon>
        <taxon>Hymenobacter</taxon>
    </lineage>
</organism>
<gene>
    <name evidence="2" type="ORF">LGH74_14285</name>
</gene>
<dbReference type="Proteomes" id="UP001165296">
    <property type="component" value="Unassembled WGS sequence"/>
</dbReference>
<sequence>MDFWALDNQRMWMIQLANSVFTLQRTTTGINGFIAVSTPPIGIAKIRFFSPTTGIYLGPGTAAATTWKIYRTTDAGATWTLVSNTLPRESNDILTESALVGSSAWLVSEKGQLLRTTDAGLTWSSPSFPLEKMKTSAAFLDENNGLAMNEYYGNVARTTDGGATWQRIPTTGNTPVRWGLTAIPGTTGTYIARGMRGLYQDVPGSAITTDNGATWQTLENTYVHSSSAAGSPSRIYSVDRATGNILKATGLPLSTAAAKPVAAQLAWPNPSAGRLYFEAQPQVRTITLLDATGRRHGPYTLPAQATTLDLTTTAPGLYVLQCASGNQVLTQRVVLTAP</sequence>
<comment type="caution">
    <text evidence="2">The sequence shown here is derived from an EMBL/GenBank/DDBJ whole genome shotgun (WGS) entry which is preliminary data.</text>
</comment>
<evidence type="ECO:0000313" key="2">
    <source>
        <dbReference type="EMBL" id="MCB2409155.1"/>
    </source>
</evidence>
<evidence type="ECO:0000259" key="1">
    <source>
        <dbReference type="Pfam" id="PF14870"/>
    </source>
</evidence>
<name>A0ABS8ASG5_9BACT</name>
<dbReference type="InterPro" id="IPR026444">
    <property type="entry name" value="Secre_tail"/>
</dbReference>
<dbReference type="SUPFAM" id="SSF110296">
    <property type="entry name" value="Oligoxyloglucan reducing end-specific cellobiohydrolase"/>
    <property type="match status" value="1"/>
</dbReference>
<accession>A0ABS8ASG5</accession>
<proteinExistence type="predicted"/>
<dbReference type="Pfam" id="PF14870">
    <property type="entry name" value="PSII_BNR"/>
    <property type="match status" value="1"/>
</dbReference>
<protein>
    <submittedName>
        <fullName evidence="2">T9SS type A sorting domain-containing protein</fullName>
    </submittedName>
</protein>
<dbReference type="InterPro" id="IPR015943">
    <property type="entry name" value="WD40/YVTN_repeat-like_dom_sf"/>
</dbReference>
<reference evidence="2" key="1">
    <citation type="submission" date="2021-10" db="EMBL/GenBank/DDBJ databases">
        <authorList>
            <person name="Dean J.D."/>
            <person name="Kim M.K."/>
            <person name="Newey C.N."/>
            <person name="Stoker T.S."/>
            <person name="Thompson D.W."/>
            <person name="Grose J.H."/>
        </authorList>
    </citation>
    <scope>NUCLEOTIDE SEQUENCE</scope>
    <source>
        <strain evidence="2">BT178</strain>
    </source>
</reference>
<dbReference type="EMBL" id="JAJADR010000004">
    <property type="protein sequence ID" value="MCB2409155.1"/>
    <property type="molecule type" value="Genomic_DNA"/>
</dbReference>
<evidence type="ECO:0000313" key="3">
    <source>
        <dbReference type="Proteomes" id="UP001165296"/>
    </source>
</evidence>
<feature type="domain" description="Photosynthesis system II assembly factor Ycf48/Hcf136-like" evidence="1">
    <location>
        <begin position="65"/>
        <end position="168"/>
    </location>
</feature>
<dbReference type="NCBIfam" id="TIGR04183">
    <property type="entry name" value="Por_Secre_tail"/>
    <property type="match status" value="1"/>
</dbReference>
<dbReference type="RefSeq" id="WP_226176698.1">
    <property type="nucleotide sequence ID" value="NZ_JAJADR010000004.1"/>
</dbReference>